<accession>A0A150X4R7</accession>
<dbReference type="InterPro" id="IPR025345">
    <property type="entry name" value="DUF4249"/>
</dbReference>
<gene>
    <name evidence="1" type="ORF">AWW68_13475</name>
</gene>
<sequence length="281" mass="31233">MKQLYKYILTVCAVALVFSCEETITIDTSTTDSRVVIEGLVTNVASGSYVKLSRSRNFYDNGQTDRITDAQVTVNTSTGEQIVFIHNPSGGTDSIGYYFPNPNFAGTVGITYTLNVEVEGETFTAAEEMQPVTTIDSLTSKIDEDEFDDPEEPGRHFAVFFFAKEPQDRADYYLFKFYRNGELLLDWPTDIYIADDEALGETIDDVEIAGYFKEGDNAKVEMYSLTRNGFIFYSDLSTLLNNDGGMFSPPPANPRTNLSNGAMGYFQVSAVDALEITVEDN</sequence>
<dbReference type="OrthoDB" id="637707at2"/>
<dbReference type="Proteomes" id="UP000075606">
    <property type="component" value="Unassembled WGS sequence"/>
</dbReference>
<name>A0A150X4R7_9BACT</name>
<dbReference type="Pfam" id="PF14054">
    <property type="entry name" value="DUF4249"/>
    <property type="match status" value="1"/>
</dbReference>
<dbReference type="PROSITE" id="PS51257">
    <property type="entry name" value="PROKAR_LIPOPROTEIN"/>
    <property type="match status" value="1"/>
</dbReference>
<dbReference type="AlphaFoldDB" id="A0A150X4R7"/>
<evidence type="ECO:0000313" key="2">
    <source>
        <dbReference type="Proteomes" id="UP000075606"/>
    </source>
</evidence>
<dbReference type="RefSeq" id="WP_068222364.1">
    <property type="nucleotide sequence ID" value="NZ_LRPC01000028.1"/>
</dbReference>
<dbReference type="STRING" id="333140.AWW68_13475"/>
<evidence type="ECO:0000313" key="1">
    <source>
        <dbReference type="EMBL" id="KYG73693.1"/>
    </source>
</evidence>
<organism evidence="1 2">
    <name type="scientific">Roseivirga spongicola</name>
    <dbReference type="NCBI Taxonomy" id="333140"/>
    <lineage>
        <taxon>Bacteria</taxon>
        <taxon>Pseudomonadati</taxon>
        <taxon>Bacteroidota</taxon>
        <taxon>Cytophagia</taxon>
        <taxon>Cytophagales</taxon>
        <taxon>Roseivirgaceae</taxon>
        <taxon>Roseivirga</taxon>
    </lineage>
</organism>
<proteinExistence type="predicted"/>
<reference evidence="1 2" key="1">
    <citation type="submission" date="2016-01" db="EMBL/GenBank/DDBJ databases">
        <title>Genome sequencing of Roseivirga spongicola UST030701-084.</title>
        <authorList>
            <person name="Selvaratnam C."/>
            <person name="Thevarajoo S."/>
            <person name="Goh K.M."/>
            <person name="Ee R."/>
            <person name="Chan K.-G."/>
            <person name="Chong C.S."/>
        </authorList>
    </citation>
    <scope>NUCLEOTIDE SEQUENCE [LARGE SCALE GENOMIC DNA]</scope>
    <source>
        <strain evidence="1 2">UST030701-084</strain>
    </source>
</reference>
<comment type="caution">
    <text evidence="1">The sequence shown here is derived from an EMBL/GenBank/DDBJ whole genome shotgun (WGS) entry which is preliminary data.</text>
</comment>
<dbReference type="EMBL" id="LRPC01000028">
    <property type="protein sequence ID" value="KYG73693.1"/>
    <property type="molecule type" value="Genomic_DNA"/>
</dbReference>
<protein>
    <recommendedName>
        <fullName evidence="3">DUF4249 domain-containing protein</fullName>
    </recommendedName>
</protein>
<evidence type="ECO:0008006" key="3">
    <source>
        <dbReference type="Google" id="ProtNLM"/>
    </source>
</evidence>
<keyword evidence="2" id="KW-1185">Reference proteome</keyword>